<dbReference type="PANTHER" id="PTHR12636:SF5">
    <property type="entry name" value="RIBOSOMAL RNA SMALL SUBUNIT METHYLTRANSFERASE NEP1"/>
    <property type="match status" value="1"/>
</dbReference>
<comment type="catalytic activity">
    <reaction evidence="10">
        <text>a pseudouridine in rRNA + S-adenosyl-L-methionine = an N(1)-methylpseudouridine in rRNA + S-adenosyl-L-homocysteine + H(+)</text>
        <dbReference type="Rhea" id="RHEA:46696"/>
        <dbReference type="Rhea" id="RHEA-COMP:11634"/>
        <dbReference type="Rhea" id="RHEA-COMP:13933"/>
        <dbReference type="ChEBI" id="CHEBI:15378"/>
        <dbReference type="ChEBI" id="CHEBI:57856"/>
        <dbReference type="ChEBI" id="CHEBI:59789"/>
        <dbReference type="ChEBI" id="CHEBI:65314"/>
        <dbReference type="ChEBI" id="CHEBI:74890"/>
    </reaction>
</comment>
<dbReference type="GO" id="GO:0070037">
    <property type="term" value="F:rRNA (pseudouridine) methyltransferase activity"/>
    <property type="evidence" value="ECO:0007669"/>
    <property type="project" value="UniProtKB-UniRule"/>
</dbReference>
<feature type="site" description="Interaction with substrate rRNA" evidence="10">
    <location>
        <position position="107"/>
    </location>
</feature>
<evidence type="ECO:0000256" key="1">
    <source>
        <dbReference type="ARBA" id="ARBA00008115"/>
    </source>
</evidence>
<keyword evidence="7 10" id="KW-0949">S-adenosyl-L-methionine</keyword>
<dbReference type="HAMAP" id="MF_00554">
    <property type="entry name" value="NEP1"/>
    <property type="match status" value="1"/>
</dbReference>
<dbReference type="InterPro" id="IPR023503">
    <property type="entry name" value="Ribosome_NEP1_arc"/>
</dbReference>
<evidence type="ECO:0000256" key="9">
    <source>
        <dbReference type="ARBA" id="ARBA00022884"/>
    </source>
</evidence>
<evidence type="ECO:0000256" key="5">
    <source>
        <dbReference type="ARBA" id="ARBA00022603"/>
    </source>
</evidence>
<keyword evidence="6 10" id="KW-0808">Transferase</keyword>
<comment type="function">
    <text evidence="10">Methyltransferase involved in ribosomal biogenesis. Specifically catalyzes the N1-methylation of the pseudouridine corresponding to position 914 in M.jannaschii 16S rRNA.</text>
</comment>
<comment type="similarity">
    <text evidence="1 10">Belongs to the class IV-like SAM-binding methyltransferase superfamily. RNA methyltransferase NEP1 family.</text>
</comment>
<feature type="site" description="Stabilizes Arg-xx" evidence="10">
    <location>
        <position position="65"/>
    </location>
</feature>
<comment type="subunit">
    <text evidence="2 10">Homodimer.</text>
</comment>
<dbReference type="Pfam" id="PF03587">
    <property type="entry name" value="EMG1"/>
    <property type="match status" value="1"/>
</dbReference>
<organism evidence="11">
    <name type="scientific">Ignisphaera aggregans</name>
    <dbReference type="NCBI Taxonomy" id="334771"/>
    <lineage>
        <taxon>Archaea</taxon>
        <taxon>Thermoproteota</taxon>
        <taxon>Thermoprotei</taxon>
        <taxon>Desulfurococcales</taxon>
        <taxon>Desulfurococcaceae</taxon>
        <taxon>Ignisphaera</taxon>
    </lineage>
</organism>
<dbReference type="InterPro" id="IPR029026">
    <property type="entry name" value="tRNA_m1G_MTases_N"/>
</dbReference>
<evidence type="ECO:0000256" key="6">
    <source>
        <dbReference type="ARBA" id="ARBA00022679"/>
    </source>
</evidence>
<dbReference type="Gene3D" id="3.40.1280.10">
    <property type="match status" value="1"/>
</dbReference>
<evidence type="ECO:0000256" key="2">
    <source>
        <dbReference type="ARBA" id="ARBA00011738"/>
    </source>
</evidence>
<evidence type="ECO:0000256" key="4">
    <source>
        <dbReference type="ARBA" id="ARBA00022552"/>
    </source>
</evidence>
<proteinExistence type="inferred from homology"/>
<accession>A0A7C5UUG1</accession>
<dbReference type="EC" id="2.1.1.-" evidence="10"/>
<feature type="site" description="Interaction with substrate rRNA" evidence="10">
    <location>
        <position position="63"/>
    </location>
</feature>
<dbReference type="PANTHER" id="PTHR12636">
    <property type="entry name" value="NEP1/MRA1"/>
    <property type="match status" value="1"/>
</dbReference>
<feature type="binding site" evidence="10">
    <location>
        <begin position="208"/>
        <end position="213"/>
    </location>
    <ligand>
        <name>S-adenosyl-L-methionine</name>
        <dbReference type="ChEBI" id="CHEBI:59789"/>
    </ligand>
</feature>
<comment type="caution">
    <text evidence="11">The sequence shown here is derived from an EMBL/GenBank/DDBJ whole genome shotgun (WGS) entry which is preliminary data.</text>
</comment>
<keyword evidence="5 10" id="KW-0489">Methyltransferase</keyword>
<dbReference type="SUPFAM" id="SSF75217">
    <property type="entry name" value="alpha/beta knot"/>
    <property type="match status" value="1"/>
</dbReference>
<evidence type="ECO:0000256" key="10">
    <source>
        <dbReference type="HAMAP-Rule" id="MF_00554"/>
    </source>
</evidence>
<gene>
    <name evidence="10" type="primary">nep1</name>
    <name evidence="11" type="ORF">ENL47_09410</name>
</gene>
<dbReference type="InterPro" id="IPR029028">
    <property type="entry name" value="Alpha/beta_knot_MTases"/>
</dbReference>
<dbReference type="AlphaFoldDB" id="A0A7C5UUG1"/>
<dbReference type="FunFam" id="3.40.1280.10:FF:000042">
    <property type="entry name" value="Ribosomal RNA small subunit methyltransferase Nep1"/>
    <property type="match status" value="1"/>
</dbReference>
<dbReference type="GO" id="GO:0070475">
    <property type="term" value="P:rRNA base methylation"/>
    <property type="evidence" value="ECO:0007669"/>
    <property type="project" value="InterPro"/>
</dbReference>
<sequence>MIYPIHIILAESGLELIPKEIQSHISVVKSAKRRGKSPCDILLDISLHYKAMRLLPKWYKRGRPDIVHISLLLALSSPLNKAGLLRFYIHTLNDVIIYIEPETRIPKNYNRFIGLMEQLLKIGKVPPNSDRPLISIENKSLKQFIYENNFNEVILMHEKGVKYTPNSLGNLIANLINNGKKVCIVIGGFQHGDFEESTLSIATKKVSIYPKSLETWIVLSRVIEGIENAFNLFNN</sequence>
<keyword evidence="9 10" id="KW-0694">RNA-binding</keyword>
<evidence type="ECO:0000256" key="3">
    <source>
        <dbReference type="ARBA" id="ARBA00022517"/>
    </source>
</evidence>
<dbReference type="NCBIfam" id="NF003206">
    <property type="entry name" value="PRK04171.2-1"/>
    <property type="match status" value="1"/>
</dbReference>
<dbReference type="GO" id="GO:0019843">
    <property type="term" value="F:rRNA binding"/>
    <property type="evidence" value="ECO:0007669"/>
    <property type="project" value="UniProtKB-UniRule"/>
</dbReference>
<reference evidence="11" key="1">
    <citation type="journal article" date="2020" name="mSystems">
        <title>Genome- and Community-Level Interaction Insights into Carbon Utilization and Element Cycling Functions of Hydrothermarchaeota in Hydrothermal Sediment.</title>
        <authorList>
            <person name="Zhou Z."/>
            <person name="Liu Y."/>
            <person name="Xu W."/>
            <person name="Pan J."/>
            <person name="Luo Z.H."/>
            <person name="Li M."/>
        </authorList>
    </citation>
    <scope>NUCLEOTIDE SEQUENCE [LARGE SCALE GENOMIC DNA]</scope>
    <source>
        <strain evidence="11">SpSt-1</strain>
    </source>
</reference>
<feature type="site" description="Interaction with substrate rRNA" evidence="10">
    <location>
        <position position="111"/>
    </location>
</feature>
<evidence type="ECO:0000256" key="7">
    <source>
        <dbReference type="ARBA" id="ARBA00022691"/>
    </source>
</evidence>
<protein>
    <recommendedName>
        <fullName evidence="10">Ribosomal RNA small subunit methyltransferase Nep1</fullName>
        <ecNumber evidence="10">2.1.1.-</ecNumber>
    </recommendedName>
    <alternativeName>
        <fullName evidence="10">16S rRNA (pseudouridine-N1-)-methyltransferase Nep1</fullName>
    </alternativeName>
</protein>
<keyword evidence="3 10" id="KW-0690">Ribosome biogenesis</keyword>
<feature type="binding site" evidence="10">
    <location>
        <position position="187"/>
    </location>
    <ligand>
        <name>S-adenosyl-L-methionine</name>
        <dbReference type="ChEBI" id="CHEBI:59789"/>
    </ligand>
</feature>
<keyword evidence="4 10" id="KW-0698">rRNA processing</keyword>
<name>A0A7C5UUG1_9CREN</name>
<feature type="binding site" evidence="10">
    <location>
        <position position="192"/>
    </location>
    <ligand>
        <name>S-adenosyl-L-methionine</name>
        <dbReference type="ChEBI" id="CHEBI:59789"/>
    </ligand>
</feature>
<keyword evidence="8 10" id="KW-0699">rRNA-binding</keyword>
<feature type="site" description="Interaction with substrate rRNA" evidence="10">
    <location>
        <position position="104"/>
    </location>
</feature>
<dbReference type="CDD" id="cd18088">
    <property type="entry name" value="Nep1-like"/>
    <property type="match status" value="1"/>
</dbReference>
<dbReference type="InterPro" id="IPR005304">
    <property type="entry name" value="Rbsml_bgen_MeTrfase_EMG1/NEP1"/>
</dbReference>
<dbReference type="EMBL" id="DRUB01000186">
    <property type="protein sequence ID" value="HHR96989.1"/>
    <property type="molecule type" value="Genomic_DNA"/>
</dbReference>
<evidence type="ECO:0000313" key="11">
    <source>
        <dbReference type="EMBL" id="HHR96989.1"/>
    </source>
</evidence>
<evidence type="ECO:0000256" key="8">
    <source>
        <dbReference type="ARBA" id="ARBA00022730"/>
    </source>
</evidence>